<accession>A0AAP2CIB2</accession>
<evidence type="ECO:0000313" key="1">
    <source>
        <dbReference type="EMBL" id="MBS9523796.1"/>
    </source>
</evidence>
<dbReference type="InterPro" id="IPR038396">
    <property type="entry name" value="SpoIIAA-like_sf"/>
</dbReference>
<protein>
    <submittedName>
        <fullName evidence="1">STAS/SEC14 domain-containing protein</fullName>
    </submittedName>
</protein>
<dbReference type="InterPro" id="IPR021866">
    <property type="entry name" value="SpoIIAA-like"/>
</dbReference>
<evidence type="ECO:0000313" key="2">
    <source>
        <dbReference type="Proteomes" id="UP001319104"/>
    </source>
</evidence>
<dbReference type="Proteomes" id="UP001319104">
    <property type="component" value="Unassembled WGS sequence"/>
</dbReference>
<dbReference type="EMBL" id="JAHCMY010000003">
    <property type="protein sequence ID" value="MBS9523796.1"/>
    <property type="molecule type" value="Genomic_DNA"/>
</dbReference>
<dbReference type="AlphaFoldDB" id="A0AAP2CIB2"/>
<organism evidence="1 2">
    <name type="scientific">Litoribacter ruber</name>
    <dbReference type="NCBI Taxonomy" id="702568"/>
    <lineage>
        <taxon>Bacteria</taxon>
        <taxon>Pseudomonadati</taxon>
        <taxon>Bacteroidota</taxon>
        <taxon>Cytophagia</taxon>
        <taxon>Cytophagales</taxon>
        <taxon>Cyclobacteriaceae</taxon>
        <taxon>Litoribacter</taxon>
    </lineage>
</organism>
<gene>
    <name evidence="1" type="ORF">KI659_07185</name>
</gene>
<keyword evidence="2" id="KW-1185">Reference proteome</keyword>
<dbReference type="SUPFAM" id="SSF52091">
    <property type="entry name" value="SpoIIaa-like"/>
    <property type="match status" value="1"/>
</dbReference>
<name>A0AAP2CIB2_9BACT</name>
<dbReference type="InterPro" id="IPR036513">
    <property type="entry name" value="STAS_dom_sf"/>
</dbReference>
<reference evidence="1 2" key="1">
    <citation type="submission" date="2021-05" db="EMBL/GenBank/DDBJ databases">
        <authorList>
            <person name="Zhang Z.D."/>
            <person name="Osman G."/>
        </authorList>
    </citation>
    <scope>NUCLEOTIDE SEQUENCE [LARGE SCALE GENOMIC DNA]</scope>
    <source>
        <strain evidence="1 2">KCTC 32217</strain>
    </source>
</reference>
<dbReference type="Gene3D" id="3.40.50.10600">
    <property type="entry name" value="SpoIIaa-like domains"/>
    <property type="match status" value="1"/>
</dbReference>
<sequence length="123" mass="14190">MIEQIPSPNENTLMFKVGDKITQTEMQQMYTLIKARVEQGHTVNIYVEMEKFPSMTMGAIWEEVRQLVPDFKILLLKINKIALVTDKEWMQKISDGIYSIIGNINFKSFSVSDKSTAKDWIGI</sequence>
<dbReference type="Pfam" id="PF11964">
    <property type="entry name" value="SpoIIAA-like"/>
    <property type="match status" value="1"/>
</dbReference>
<dbReference type="RefSeq" id="WP_213944683.1">
    <property type="nucleotide sequence ID" value="NZ_JAHBGI010000005.1"/>
</dbReference>
<comment type="caution">
    <text evidence="1">The sequence shown here is derived from an EMBL/GenBank/DDBJ whole genome shotgun (WGS) entry which is preliminary data.</text>
</comment>
<proteinExistence type="predicted"/>